<evidence type="ECO:0000256" key="1">
    <source>
        <dbReference type="ARBA" id="ARBA00002268"/>
    </source>
</evidence>
<organism evidence="17 18">
    <name type="scientific">Candidatus Scatocola faecipullorum</name>
    <dbReference type="NCBI Taxonomy" id="2840917"/>
    <lineage>
        <taxon>Bacteria</taxon>
        <taxon>Pseudomonadati</taxon>
        <taxon>Pseudomonadota</taxon>
        <taxon>Alphaproteobacteria</taxon>
        <taxon>Rhodospirillales</taxon>
        <taxon>Rhodospirillaceae</taxon>
        <taxon>Rhodospirillaceae incertae sedis</taxon>
        <taxon>Candidatus Scatocola</taxon>
    </lineage>
</organism>
<accession>A0A9D1M5C3</accession>
<evidence type="ECO:0000313" key="17">
    <source>
        <dbReference type="EMBL" id="HIU53940.1"/>
    </source>
</evidence>
<proteinExistence type="inferred from homology"/>
<keyword evidence="11" id="KW-0408">Iron</keyword>
<evidence type="ECO:0000256" key="8">
    <source>
        <dbReference type="ARBA" id="ARBA00022723"/>
    </source>
</evidence>
<dbReference type="GO" id="GO:0051539">
    <property type="term" value="F:4 iron, 4 sulfur cluster binding"/>
    <property type="evidence" value="ECO:0007669"/>
    <property type="project" value="UniProtKB-KW"/>
</dbReference>
<comment type="function">
    <text evidence="1">Catalyzes the conversion of epoxyqueuosine (oQ) to queuosine (Q), which is a hypermodified base found in the wobble positions of tRNA(Asp), tRNA(Asn), tRNA(His) and tRNA(Tyr).</text>
</comment>
<evidence type="ECO:0000256" key="6">
    <source>
        <dbReference type="ARBA" id="ARBA00022485"/>
    </source>
</evidence>
<dbReference type="GO" id="GO:0046872">
    <property type="term" value="F:metal ion binding"/>
    <property type="evidence" value="ECO:0007669"/>
    <property type="project" value="UniProtKB-KW"/>
</dbReference>
<dbReference type="SUPFAM" id="SSF52402">
    <property type="entry name" value="Adenine nucleotide alpha hydrolases-like"/>
    <property type="match status" value="1"/>
</dbReference>
<dbReference type="EMBL" id="DVNC01000051">
    <property type="protein sequence ID" value="HIU53940.1"/>
    <property type="molecule type" value="Genomic_DNA"/>
</dbReference>
<dbReference type="Proteomes" id="UP000824107">
    <property type="component" value="Unassembled WGS sequence"/>
</dbReference>
<evidence type="ECO:0000256" key="13">
    <source>
        <dbReference type="ARBA" id="ARBA00023157"/>
    </source>
</evidence>
<comment type="caution">
    <text evidence="17">The sequence shown here is derived from an EMBL/GenBank/DDBJ whole genome shotgun (WGS) entry which is preliminary data.</text>
</comment>
<name>A0A9D1M5C3_9PROT</name>
<dbReference type="Gene3D" id="3.40.50.620">
    <property type="entry name" value="HUPs"/>
    <property type="match status" value="1"/>
</dbReference>
<comment type="catalytic activity">
    <reaction evidence="16">
        <text>epoxyqueuosine(34) in tRNA + AH2 = queuosine(34) in tRNA + A + H2O</text>
        <dbReference type="Rhea" id="RHEA:32159"/>
        <dbReference type="Rhea" id="RHEA-COMP:18571"/>
        <dbReference type="Rhea" id="RHEA-COMP:18582"/>
        <dbReference type="ChEBI" id="CHEBI:13193"/>
        <dbReference type="ChEBI" id="CHEBI:15377"/>
        <dbReference type="ChEBI" id="CHEBI:17499"/>
        <dbReference type="ChEBI" id="CHEBI:194431"/>
        <dbReference type="ChEBI" id="CHEBI:194443"/>
        <dbReference type="EC" id="1.17.99.6"/>
    </reaction>
</comment>
<keyword evidence="14" id="KW-0676">Redox-active center</keyword>
<evidence type="ECO:0000256" key="9">
    <source>
        <dbReference type="ARBA" id="ARBA00022785"/>
    </source>
</evidence>
<evidence type="ECO:0000256" key="12">
    <source>
        <dbReference type="ARBA" id="ARBA00023014"/>
    </source>
</evidence>
<evidence type="ECO:0000256" key="14">
    <source>
        <dbReference type="ARBA" id="ARBA00023284"/>
    </source>
</evidence>
<dbReference type="InterPro" id="IPR003828">
    <property type="entry name" value="QueH"/>
</dbReference>
<sequence>MSKGILLLSCCAPCSCAVVEKLARDKVLAEVVFYNPNIRPEAEYCKRRDENKRVCEAYDIPFIELEYDNERWCALTAGLENEPERGARCSLCFYMRLKRVMEYAKANGYDGVASVLGVSRYKNLAQVNQAAARASEETGVPYVQIEGRKGGMQERRSALIKELNLYNQDYCGCKPRH</sequence>
<keyword evidence="8" id="KW-0479">Metal-binding</keyword>
<dbReference type="Pfam" id="PF02677">
    <property type="entry name" value="QueH"/>
    <property type="match status" value="1"/>
</dbReference>
<dbReference type="PANTHER" id="PTHR36701:SF1">
    <property type="entry name" value="EPOXYQUEUOSINE REDUCTASE QUEH"/>
    <property type="match status" value="1"/>
</dbReference>
<dbReference type="GO" id="GO:0052693">
    <property type="term" value="F:epoxyqueuosine reductase activity"/>
    <property type="evidence" value="ECO:0007669"/>
    <property type="project" value="UniProtKB-EC"/>
</dbReference>
<dbReference type="AlphaFoldDB" id="A0A9D1M5C3"/>
<dbReference type="InterPro" id="IPR014729">
    <property type="entry name" value="Rossmann-like_a/b/a_fold"/>
</dbReference>
<dbReference type="GO" id="GO:0008616">
    <property type="term" value="P:tRNA queuosine(34) biosynthetic process"/>
    <property type="evidence" value="ECO:0007669"/>
    <property type="project" value="UniProtKB-KW"/>
</dbReference>
<evidence type="ECO:0000256" key="4">
    <source>
        <dbReference type="ARBA" id="ARBA00012622"/>
    </source>
</evidence>
<keyword evidence="6" id="KW-0004">4Fe-4S</keyword>
<evidence type="ECO:0000256" key="3">
    <source>
        <dbReference type="ARBA" id="ARBA00008207"/>
    </source>
</evidence>
<gene>
    <name evidence="17" type="ORF">IAD20_07670</name>
</gene>
<evidence type="ECO:0000256" key="2">
    <source>
        <dbReference type="ARBA" id="ARBA00004691"/>
    </source>
</evidence>
<comment type="similarity">
    <text evidence="3">Belongs to the QueH family.</text>
</comment>
<comment type="pathway">
    <text evidence="2">tRNA modification; tRNA-queuosine biosynthesis.</text>
</comment>
<evidence type="ECO:0000256" key="15">
    <source>
        <dbReference type="ARBA" id="ARBA00031446"/>
    </source>
</evidence>
<evidence type="ECO:0000256" key="11">
    <source>
        <dbReference type="ARBA" id="ARBA00023004"/>
    </source>
</evidence>
<evidence type="ECO:0000256" key="7">
    <source>
        <dbReference type="ARBA" id="ARBA00022694"/>
    </source>
</evidence>
<evidence type="ECO:0000256" key="16">
    <source>
        <dbReference type="ARBA" id="ARBA00047415"/>
    </source>
</evidence>
<keyword evidence="12" id="KW-0411">Iron-sulfur</keyword>
<dbReference type="PANTHER" id="PTHR36701">
    <property type="entry name" value="EPOXYQUEUOSINE REDUCTASE QUEH"/>
    <property type="match status" value="1"/>
</dbReference>
<keyword evidence="7" id="KW-0819">tRNA processing</keyword>
<keyword evidence="9" id="KW-0671">Queuosine biosynthesis</keyword>
<keyword evidence="10" id="KW-0560">Oxidoreductase</keyword>
<protein>
    <recommendedName>
        <fullName evidence="5">Epoxyqueuosine reductase QueH</fullName>
        <ecNumber evidence="4">1.17.99.6</ecNumber>
    </recommendedName>
    <alternativeName>
        <fullName evidence="15">Queuosine biosynthesis protein QueH</fullName>
    </alternativeName>
</protein>
<reference evidence="17" key="1">
    <citation type="submission" date="2020-10" db="EMBL/GenBank/DDBJ databases">
        <authorList>
            <person name="Gilroy R."/>
        </authorList>
    </citation>
    <scope>NUCLEOTIDE SEQUENCE</scope>
    <source>
        <strain evidence="17">ChiW3-316</strain>
    </source>
</reference>
<reference evidence="17" key="2">
    <citation type="journal article" date="2021" name="PeerJ">
        <title>Extensive microbial diversity within the chicken gut microbiome revealed by metagenomics and culture.</title>
        <authorList>
            <person name="Gilroy R."/>
            <person name="Ravi A."/>
            <person name="Getino M."/>
            <person name="Pursley I."/>
            <person name="Horton D.L."/>
            <person name="Alikhan N.F."/>
            <person name="Baker D."/>
            <person name="Gharbi K."/>
            <person name="Hall N."/>
            <person name="Watson M."/>
            <person name="Adriaenssens E.M."/>
            <person name="Foster-Nyarko E."/>
            <person name="Jarju S."/>
            <person name="Secka A."/>
            <person name="Antonio M."/>
            <person name="Oren A."/>
            <person name="Chaudhuri R.R."/>
            <person name="La Ragione R."/>
            <person name="Hildebrand F."/>
            <person name="Pallen M.J."/>
        </authorList>
    </citation>
    <scope>NUCLEOTIDE SEQUENCE</scope>
    <source>
        <strain evidence="17">ChiW3-316</strain>
    </source>
</reference>
<evidence type="ECO:0000256" key="10">
    <source>
        <dbReference type="ARBA" id="ARBA00023002"/>
    </source>
</evidence>
<evidence type="ECO:0000313" key="18">
    <source>
        <dbReference type="Proteomes" id="UP000824107"/>
    </source>
</evidence>
<keyword evidence="13" id="KW-1015">Disulfide bond</keyword>
<evidence type="ECO:0000256" key="5">
    <source>
        <dbReference type="ARBA" id="ARBA00016895"/>
    </source>
</evidence>
<dbReference type="EC" id="1.17.99.6" evidence="4"/>